<dbReference type="PROSITE" id="PS50157">
    <property type="entry name" value="ZINC_FINGER_C2H2_2"/>
    <property type="match status" value="3"/>
</dbReference>
<feature type="domain" description="C2H2-type" evidence="3">
    <location>
        <begin position="517"/>
        <end position="547"/>
    </location>
</feature>
<keyword evidence="5" id="KW-1185">Reference proteome</keyword>
<dbReference type="Pfam" id="PF00096">
    <property type="entry name" value="zf-C2H2"/>
    <property type="match status" value="2"/>
</dbReference>
<feature type="compositionally biased region" description="Polar residues" evidence="2">
    <location>
        <begin position="322"/>
        <end position="331"/>
    </location>
</feature>
<feature type="domain" description="C2H2-type" evidence="3">
    <location>
        <begin position="491"/>
        <end position="518"/>
    </location>
</feature>
<feature type="region of interest" description="Disordered" evidence="2">
    <location>
        <begin position="357"/>
        <end position="399"/>
    </location>
</feature>
<dbReference type="Proteomes" id="UP000829364">
    <property type="component" value="Chromosome 6"/>
</dbReference>
<feature type="compositionally biased region" description="Polar residues" evidence="2">
    <location>
        <begin position="46"/>
        <end position="60"/>
    </location>
</feature>
<dbReference type="Gene3D" id="3.30.160.60">
    <property type="entry name" value="Classic Zinc Finger"/>
    <property type="match status" value="2"/>
</dbReference>
<dbReference type="GeneID" id="72068589"/>
<evidence type="ECO:0000313" key="5">
    <source>
        <dbReference type="Proteomes" id="UP000829364"/>
    </source>
</evidence>
<dbReference type="SUPFAM" id="SSF57667">
    <property type="entry name" value="beta-beta-alpha zinc fingers"/>
    <property type="match status" value="1"/>
</dbReference>
<feature type="domain" description="C2H2-type" evidence="3">
    <location>
        <begin position="143"/>
        <end position="174"/>
    </location>
</feature>
<dbReference type="OrthoDB" id="6077919at2759"/>
<dbReference type="EMBL" id="CP086359">
    <property type="protein sequence ID" value="UNI20564.1"/>
    <property type="molecule type" value="Genomic_DNA"/>
</dbReference>
<dbReference type="SMART" id="SM00355">
    <property type="entry name" value="ZnF_C2H2"/>
    <property type="match status" value="6"/>
</dbReference>
<sequence length="757" mass="84071">MDHPYLQYPPSAIPGEHTGYAEPWPLHIFSAAPRKSEPWNGLLQAPSPSDQHGQYISSGQYPHDHSFTDYRSAASPSVCSSQLPGDSGYGGSRATYSIASASIHGDDSALDLNIGKAMGGCQLDPAQDVLATRVTSRAPGGKLVCTECSTTVKSQGELKKHMQRHLKAHKCPYPDCVKGQRGFSTSNDLVRHKRSVHGEHALPGRSFVCPHCNSGSRSPKIWPRADNFRSHLQRAHGIRMSADDDHKEYIYRPPEDKMNLEGVGSFHVTGTERPPYLQGSPVSSDQSTSLDHQFRDEQLISLQESSMGIDPSIFRSPDLVRPTTTSNTDNDNGLVEPIAEAGSLDTQSIGEYDLQTSPGFEMDSPEYDGPAGIGHATDTPAPTLPEPLEKPSPQPERHELSVTRLGPSECTLPGVEDHRADLALPQRCNGGPQFSAIMELFKSKAHGAYRDREEIIRLLTAVPTEDLQTALRARQDAGDTCQSDDDLSTRAGCRDCGKTFSRLCELKKHMKRHQKPYGCTFKQCSKRFGSKNDWKRHESSQHYELETWNCDKPGCKKTCQRRESFKNHLQKDHDVKDTEEIEQLLEKCRMGRHCGPRFWCGFCVDVIEITAIDRGGNSWTKRCDHIDNHLFGKEGLEKYDISKWKHQEDLDDTVRENVDDILAVPDKCTAAGSGAKKRKSSDNIDERPSKKPSYMWQCCICDTTMNLKTSPSCVGCEHVRCATNCMIEQVESSNDEVVAMEVEVEGTAVAGDDMPRT</sequence>
<feature type="region of interest" description="Disordered" evidence="2">
    <location>
        <begin position="39"/>
        <end position="61"/>
    </location>
</feature>
<feature type="compositionally biased region" description="Basic and acidic residues" evidence="2">
    <location>
        <begin position="680"/>
        <end position="689"/>
    </location>
</feature>
<proteinExistence type="predicted"/>
<dbReference type="AlphaFoldDB" id="A0A9Q8QKP5"/>
<keyword evidence="1" id="KW-0863">Zinc-finger</keyword>
<keyword evidence="1" id="KW-0862">Zinc</keyword>
<evidence type="ECO:0000256" key="1">
    <source>
        <dbReference type="PROSITE-ProRule" id="PRU00042"/>
    </source>
</evidence>
<evidence type="ECO:0000313" key="4">
    <source>
        <dbReference type="EMBL" id="UNI20564.1"/>
    </source>
</evidence>
<dbReference type="PANTHER" id="PTHR35391:SF3">
    <property type="entry name" value="FINGER DOMAIN PROTEIN, PUTATIVE (AFU_ORTHOLOGUE AFUA_8G04300)-RELATED"/>
    <property type="match status" value="1"/>
</dbReference>
<reference evidence="4" key="1">
    <citation type="submission" date="2021-11" db="EMBL/GenBank/DDBJ databases">
        <title>Purpureocillium_takamizusanense_genome.</title>
        <authorList>
            <person name="Nguyen N.-H."/>
        </authorList>
    </citation>
    <scope>NUCLEOTIDE SEQUENCE</scope>
    <source>
        <strain evidence="4">PT3</strain>
    </source>
</reference>
<organism evidence="4 5">
    <name type="scientific">Purpureocillium takamizusanense</name>
    <dbReference type="NCBI Taxonomy" id="2060973"/>
    <lineage>
        <taxon>Eukaryota</taxon>
        <taxon>Fungi</taxon>
        <taxon>Dikarya</taxon>
        <taxon>Ascomycota</taxon>
        <taxon>Pezizomycotina</taxon>
        <taxon>Sordariomycetes</taxon>
        <taxon>Hypocreomycetidae</taxon>
        <taxon>Hypocreales</taxon>
        <taxon>Ophiocordycipitaceae</taxon>
        <taxon>Purpureocillium</taxon>
    </lineage>
</organism>
<name>A0A9Q8QKP5_9HYPO</name>
<feature type="region of interest" description="Disordered" evidence="2">
    <location>
        <begin position="310"/>
        <end position="333"/>
    </location>
</feature>
<evidence type="ECO:0000259" key="3">
    <source>
        <dbReference type="PROSITE" id="PS50157"/>
    </source>
</evidence>
<gene>
    <name evidence="4" type="ORF">JDV02_006640</name>
</gene>
<dbReference type="InterPro" id="IPR036236">
    <property type="entry name" value="Znf_C2H2_sf"/>
</dbReference>
<dbReference type="RefSeq" id="XP_047844045.1">
    <property type="nucleotide sequence ID" value="XM_047988054.1"/>
</dbReference>
<dbReference type="GO" id="GO:0008270">
    <property type="term" value="F:zinc ion binding"/>
    <property type="evidence" value="ECO:0007669"/>
    <property type="project" value="UniProtKB-KW"/>
</dbReference>
<keyword evidence="1" id="KW-0479">Metal-binding</keyword>
<dbReference type="InterPro" id="IPR013087">
    <property type="entry name" value="Znf_C2H2_type"/>
</dbReference>
<feature type="region of interest" description="Disordered" evidence="2">
    <location>
        <begin position="671"/>
        <end position="690"/>
    </location>
</feature>
<dbReference type="KEGG" id="ptkz:JDV02_006640"/>
<dbReference type="PANTHER" id="PTHR35391">
    <property type="entry name" value="C2H2-TYPE DOMAIN-CONTAINING PROTEIN-RELATED"/>
    <property type="match status" value="1"/>
</dbReference>
<feature type="compositionally biased region" description="Pro residues" evidence="2">
    <location>
        <begin position="382"/>
        <end position="394"/>
    </location>
</feature>
<evidence type="ECO:0000256" key="2">
    <source>
        <dbReference type="SAM" id="MobiDB-lite"/>
    </source>
</evidence>
<protein>
    <recommendedName>
        <fullName evidence="3">C2H2-type domain-containing protein</fullName>
    </recommendedName>
</protein>
<dbReference type="PROSITE" id="PS00028">
    <property type="entry name" value="ZINC_FINGER_C2H2_1"/>
    <property type="match status" value="4"/>
</dbReference>
<accession>A0A9Q8QKP5</accession>